<evidence type="ECO:0000256" key="10">
    <source>
        <dbReference type="RuleBase" id="RU000594"/>
    </source>
</evidence>
<dbReference type="Pfam" id="PF01252">
    <property type="entry name" value="Peptidase_A8"/>
    <property type="match status" value="1"/>
</dbReference>
<evidence type="ECO:0000313" key="13">
    <source>
        <dbReference type="Proteomes" id="UP000283745"/>
    </source>
</evidence>
<dbReference type="NCBIfam" id="TIGR00077">
    <property type="entry name" value="lspA"/>
    <property type="match status" value="1"/>
</dbReference>
<feature type="active site" evidence="9">
    <location>
        <position position="143"/>
    </location>
</feature>
<dbReference type="GO" id="GO:0006508">
    <property type="term" value="P:proteolysis"/>
    <property type="evidence" value="ECO:0007669"/>
    <property type="project" value="UniProtKB-KW"/>
</dbReference>
<dbReference type="EC" id="3.4.23.36" evidence="9"/>
<evidence type="ECO:0000256" key="11">
    <source>
        <dbReference type="RuleBase" id="RU004181"/>
    </source>
</evidence>
<evidence type="ECO:0000256" key="5">
    <source>
        <dbReference type="ARBA" id="ARBA00022750"/>
    </source>
</evidence>
<keyword evidence="5 9" id="KW-0064">Aspartyl protease</keyword>
<dbReference type="GO" id="GO:0004190">
    <property type="term" value="F:aspartic-type endopeptidase activity"/>
    <property type="evidence" value="ECO:0007669"/>
    <property type="project" value="UniProtKB-UniRule"/>
</dbReference>
<dbReference type="PANTHER" id="PTHR33695">
    <property type="entry name" value="LIPOPROTEIN SIGNAL PEPTIDASE"/>
    <property type="match status" value="1"/>
</dbReference>
<evidence type="ECO:0000256" key="4">
    <source>
        <dbReference type="ARBA" id="ARBA00022692"/>
    </source>
</evidence>
<comment type="pathway">
    <text evidence="9">Protein modification; lipoprotein biosynthesis (signal peptide cleavage).</text>
</comment>
<feature type="transmembrane region" description="Helical" evidence="9">
    <location>
        <begin position="97"/>
        <end position="117"/>
    </location>
</feature>
<accession>A0A414EM60</accession>
<keyword evidence="3 9" id="KW-0645">Protease</keyword>
<comment type="subcellular location">
    <subcellularLocation>
        <location evidence="9">Cell membrane</location>
        <topology evidence="9">Multi-pass membrane protein</topology>
    </subcellularLocation>
</comment>
<evidence type="ECO:0000256" key="9">
    <source>
        <dbReference type="HAMAP-Rule" id="MF_00161"/>
    </source>
</evidence>
<evidence type="ECO:0000256" key="6">
    <source>
        <dbReference type="ARBA" id="ARBA00022801"/>
    </source>
</evidence>
<dbReference type="PRINTS" id="PR00781">
    <property type="entry name" value="LIPOSIGPTASE"/>
</dbReference>
<dbReference type="RefSeq" id="WP_118039728.1">
    <property type="nucleotide sequence ID" value="NZ_CABJFK010000001.1"/>
</dbReference>
<evidence type="ECO:0000256" key="8">
    <source>
        <dbReference type="ARBA" id="ARBA00023136"/>
    </source>
</evidence>
<dbReference type="PANTHER" id="PTHR33695:SF1">
    <property type="entry name" value="LIPOPROTEIN SIGNAL PEPTIDASE"/>
    <property type="match status" value="1"/>
</dbReference>
<evidence type="ECO:0000256" key="2">
    <source>
        <dbReference type="ARBA" id="ARBA00022475"/>
    </source>
</evidence>
<proteinExistence type="inferred from homology"/>
<keyword evidence="4 9" id="KW-0812">Transmembrane</keyword>
<feature type="transmembrane region" description="Helical" evidence="9">
    <location>
        <begin position="12"/>
        <end position="30"/>
    </location>
</feature>
<keyword evidence="7 9" id="KW-1133">Transmembrane helix</keyword>
<dbReference type="AlphaFoldDB" id="A0A414EM60"/>
<name>A0A414EM60_9FIRM</name>
<evidence type="ECO:0000256" key="3">
    <source>
        <dbReference type="ARBA" id="ARBA00022670"/>
    </source>
</evidence>
<protein>
    <recommendedName>
        <fullName evidence="9">Lipoprotein signal peptidase</fullName>
        <ecNumber evidence="9">3.4.23.36</ecNumber>
    </recommendedName>
    <alternativeName>
        <fullName evidence="9">Prolipoprotein signal peptidase</fullName>
    </alternativeName>
    <alternativeName>
        <fullName evidence="9">Signal peptidase II</fullName>
        <shortName evidence="9">SPase II</shortName>
    </alternativeName>
</protein>
<keyword evidence="8 9" id="KW-0472">Membrane</keyword>
<sequence length="173" mass="19744">MKKTSQQNRQIWYMLLWFGGITILTVIDQLTKHLAVKYLKGTSGIILIPNVLEFQYVENRGMAFGLLQGRQILFLILCVAFCAGILYLYARIPKNSYYAPLSVIGGILFSGALGNFIDRAFYGYVTDFIYFSLIDFPVFNIADIYVVCGGILLAVLVIFRYKDEDFYFINHKG</sequence>
<feature type="active site" evidence="9">
    <location>
        <position position="127"/>
    </location>
</feature>
<comment type="caution">
    <text evidence="12">The sequence shown here is derived from an EMBL/GenBank/DDBJ whole genome shotgun (WGS) entry which is preliminary data.</text>
</comment>
<reference evidence="12 13" key="1">
    <citation type="submission" date="2018-08" db="EMBL/GenBank/DDBJ databases">
        <title>A genome reference for cultivated species of the human gut microbiota.</title>
        <authorList>
            <person name="Zou Y."/>
            <person name="Xue W."/>
            <person name="Luo G."/>
        </authorList>
    </citation>
    <scope>NUCLEOTIDE SEQUENCE [LARGE SCALE GENOMIC DNA]</scope>
    <source>
        <strain evidence="12 13">AM28-23</strain>
    </source>
</reference>
<dbReference type="UniPathway" id="UPA00665"/>
<comment type="function">
    <text evidence="9 10">This protein specifically catalyzes the removal of signal peptides from prolipoproteins.</text>
</comment>
<dbReference type="InterPro" id="IPR001872">
    <property type="entry name" value="Peptidase_A8"/>
</dbReference>
<feature type="transmembrane region" description="Helical" evidence="9">
    <location>
        <begin position="72"/>
        <end position="90"/>
    </location>
</feature>
<comment type="catalytic activity">
    <reaction evidence="9 10">
        <text>Release of signal peptides from bacterial membrane prolipoproteins. Hydrolyzes -Xaa-Yaa-Zaa-|-(S,diacylglyceryl)Cys-, in which Xaa is hydrophobic (preferably Leu), and Yaa (Ala or Ser) and Zaa (Gly or Ala) have small, neutral side chains.</text>
        <dbReference type="EC" id="3.4.23.36"/>
    </reaction>
</comment>
<evidence type="ECO:0000313" key="12">
    <source>
        <dbReference type="EMBL" id="RHE41815.1"/>
    </source>
</evidence>
<dbReference type="PROSITE" id="PS00855">
    <property type="entry name" value="SPASE_II"/>
    <property type="match status" value="1"/>
</dbReference>
<evidence type="ECO:0000256" key="7">
    <source>
        <dbReference type="ARBA" id="ARBA00022989"/>
    </source>
</evidence>
<feature type="transmembrane region" description="Helical" evidence="9">
    <location>
        <begin position="137"/>
        <end position="159"/>
    </location>
</feature>
<gene>
    <name evidence="9 12" type="primary">lspA</name>
    <name evidence="12" type="ORF">DW740_00400</name>
</gene>
<dbReference type="EMBL" id="QSKF01000001">
    <property type="protein sequence ID" value="RHE41815.1"/>
    <property type="molecule type" value="Genomic_DNA"/>
</dbReference>
<dbReference type="Proteomes" id="UP000283745">
    <property type="component" value="Unassembled WGS sequence"/>
</dbReference>
<dbReference type="GO" id="GO:0005886">
    <property type="term" value="C:plasma membrane"/>
    <property type="evidence" value="ECO:0007669"/>
    <property type="project" value="UniProtKB-SubCell"/>
</dbReference>
<organism evidence="12 13">
    <name type="scientific">Blautia obeum</name>
    <dbReference type="NCBI Taxonomy" id="40520"/>
    <lineage>
        <taxon>Bacteria</taxon>
        <taxon>Bacillati</taxon>
        <taxon>Bacillota</taxon>
        <taxon>Clostridia</taxon>
        <taxon>Lachnospirales</taxon>
        <taxon>Lachnospiraceae</taxon>
        <taxon>Blautia</taxon>
    </lineage>
</organism>
<keyword evidence="6 9" id="KW-0378">Hydrolase</keyword>
<evidence type="ECO:0000256" key="1">
    <source>
        <dbReference type="ARBA" id="ARBA00006139"/>
    </source>
</evidence>
<keyword evidence="2 9" id="KW-1003">Cell membrane</keyword>
<dbReference type="HAMAP" id="MF_00161">
    <property type="entry name" value="LspA"/>
    <property type="match status" value="1"/>
</dbReference>
<comment type="similarity">
    <text evidence="1 9 11">Belongs to the peptidase A8 family.</text>
</comment>